<feature type="non-terminal residue" evidence="12">
    <location>
        <position position="1"/>
    </location>
</feature>
<dbReference type="Gene3D" id="2.40.170.20">
    <property type="entry name" value="TonB-dependent receptor, beta-barrel domain"/>
    <property type="match status" value="1"/>
</dbReference>
<keyword evidence="4 10" id="KW-0812">Transmembrane</keyword>
<proteinExistence type="inferred from homology"/>
<protein>
    <submittedName>
        <fullName evidence="12">TonB-dependent receptor</fullName>
    </submittedName>
</protein>
<dbReference type="GO" id="GO:0015344">
    <property type="term" value="F:siderophore uptake transmembrane transporter activity"/>
    <property type="evidence" value="ECO:0007669"/>
    <property type="project" value="TreeGrafter"/>
</dbReference>
<dbReference type="InterPro" id="IPR036942">
    <property type="entry name" value="Beta-barrel_TonB_sf"/>
</dbReference>
<sequence>QQVEILSGPASTVFGSHAMGGVVNLITDSEYKKFITASFDGGTFHTYNGAVNISKKIGRSGLYFSTRYKRTDGHLAQTGFESFSVNGGWNYQINPNWSLAVTGRYVPYSFDDPARIDSADVANLGTYARIQRGTGEVVLRNTFSSLKGSVQLYTNLGRHRFYDGFESHDFAYGVSVYQFWQGWDRLKIAAGTDLLYYGGQAENPFAKLPNGVPIVKDGQQSYRSFGAYLIGFYDVTAYLNLKAGLRYQYHSLDIASYAPMASITFKPMPNVQIFAGYKSGFRFPTMREVYLFPSANTGLKQEEVNGVDAGVTYYWYRKNSVQITLYRNDVKNMIQLLPNPTPPPFQIFENNADKTALSGVEARLNFYPVRAINMQLAYAYLNPGELTAFNPKNQVKLLMSGQYGRFGWTFYGKYINALYAGNNQTLPLPDYFVTNLAGSYSFKNFTLRLKLLNLLNRKYEYLPGYEAPRFHLMAGVTYSL</sequence>
<keyword evidence="6" id="KW-0798">TonB box</keyword>
<dbReference type="PANTHER" id="PTHR30069">
    <property type="entry name" value="TONB-DEPENDENT OUTER MEMBRANE RECEPTOR"/>
    <property type="match status" value="1"/>
</dbReference>
<keyword evidence="5" id="KW-0732">Signal</keyword>
<evidence type="ECO:0000256" key="2">
    <source>
        <dbReference type="ARBA" id="ARBA00022448"/>
    </source>
</evidence>
<comment type="subcellular location">
    <subcellularLocation>
        <location evidence="1 10">Cell outer membrane</location>
        <topology evidence="1 10">Multi-pass membrane protein</topology>
    </subcellularLocation>
</comment>
<keyword evidence="3 10" id="KW-1134">Transmembrane beta strand</keyword>
<evidence type="ECO:0000256" key="8">
    <source>
        <dbReference type="ARBA" id="ARBA00023170"/>
    </source>
</evidence>
<dbReference type="InterPro" id="IPR039426">
    <property type="entry name" value="TonB-dep_rcpt-like"/>
</dbReference>
<gene>
    <name evidence="12" type="ORF">ENJ89_07735</name>
</gene>
<reference evidence="12" key="1">
    <citation type="journal article" date="2020" name="mSystems">
        <title>Genome- and Community-Level Interaction Insights into Carbon Utilization and Element Cycling Functions of Hydrothermarchaeota in Hydrothermal Sediment.</title>
        <authorList>
            <person name="Zhou Z."/>
            <person name="Liu Y."/>
            <person name="Xu W."/>
            <person name="Pan J."/>
            <person name="Luo Z.H."/>
            <person name="Li M."/>
        </authorList>
    </citation>
    <scope>NUCLEOTIDE SEQUENCE [LARGE SCALE GENOMIC DNA]</scope>
    <source>
        <strain evidence="12">HyVt-527</strain>
    </source>
</reference>
<name>A0A7V5UF80_CALAY</name>
<dbReference type="SUPFAM" id="SSF56935">
    <property type="entry name" value="Porins"/>
    <property type="match status" value="1"/>
</dbReference>
<evidence type="ECO:0000256" key="7">
    <source>
        <dbReference type="ARBA" id="ARBA00023136"/>
    </source>
</evidence>
<evidence type="ECO:0000256" key="6">
    <source>
        <dbReference type="ARBA" id="ARBA00023077"/>
    </source>
</evidence>
<keyword evidence="2 10" id="KW-0813">Transport</keyword>
<evidence type="ECO:0000256" key="9">
    <source>
        <dbReference type="ARBA" id="ARBA00023237"/>
    </source>
</evidence>
<evidence type="ECO:0000259" key="11">
    <source>
        <dbReference type="Pfam" id="PF00593"/>
    </source>
</evidence>
<dbReference type="EMBL" id="DROD01000501">
    <property type="protein sequence ID" value="HHJ53070.1"/>
    <property type="molecule type" value="Genomic_DNA"/>
</dbReference>
<comment type="caution">
    <text evidence="12">The sequence shown here is derived from an EMBL/GenBank/DDBJ whole genome shotgun (WGS) entry which is preliminary data.</text>
</comment>
<dbReference type="GO" id="GO:0044718">
    <property type="term" value="P:siderophore transmembrane transport"/>
    <property type="evidence" value="ECO:0007669"/>
    <property type="project" value="TreeGrafter"/>
</dbReference>
<organism evidence="12">
    <name type="scientific">Caldithrix abyssi</name>
    <dbReference type="NCBI Taxonomy" id="187145"/>
    <lineage>
        <taxon>Bacteria</taxon>
        <taxon>Pseudomonadati</taxon>
        <taxon>Calditrichota</taxon>
        <taxon>Calditrichia</taxon>
        <taxon>Calditrichales</taxon>
        <taxon>Calditrichaceae</taxon>
        <taxon>Caldithrix</taxon>
    </lineage>
</organism>
<dbReference type="InterPro" id="IPR000531">
    <property type="entry name" value="Beta-barrel_TonB"/>
</dbReference>
<accession>A0A7V5UF80</accession>
<dbReference type="Pfam" id="PF00593">
    <property type="entry name" value="TonB_dep_Rec_b-barrel"/>
    <property type="match status" value="1"/>
</dbReference>
<evidence type="ECO:0000313" key="12">
    <source>
        <dbReference type="EMBL" id="HHJ53070.1"/>
    </source>
</evidence>
<evidence type="ECO:0000256" key="1">
    <source>
        <dbReference type="ARBA" id="ARBA00004571"/>
    </source>
</evidence>
<evidence type="ECO:0000256" key="5">
    <source>
        <dbReference type="ARBA" id="ARBA00022729"/>
    </source>
</evidence>
<dbReference type="PANTHER" id="PTHR30069:SF29">
    <property type="entry name" value="HEMOGLOBIN AND HEMOGLOBIN-HAPTOGLOBIN-BINDING PROTEIN 1-RELATED"/>
    <property type="match status" value="1"/>
</dbReference>
<comment type="similarity">
    <text evidence="10">Belongs to the TonB-dependent receptor family.</text>
</comment>
<dbReference type="PROSITE" id="PS52016">
    <property type="entry name" value="TONB_DEPENDENT_REC_3"/>
    <property type="match status" value="1"/>
</dbReference>
<feature type="domain" description="TonB-dependent receptor-like beta-barrel" evidence="11">
    <location>
        <begin position="25"/>
        <end position="454"/>
    </location>
</feature>
<dbReference type="GO" id="GO:0009279">
    <property type="term" value="C:cell outer membrane"/>
    <property type="evidence" value="ECO:0007669"/>
    <property type="project" value="UniProtKB-SubCell"/>
</dbReference>
<dbReference type="Proteomes" id="UP000886124">
    <property type="component" value="Unassembled WGS sequence"/>
</dbReference>
<dbReference type="AlphaFoldDB" id="A0A7V5UF80"/>
<evidence type="ECO:0000256" key="4">
    <source>
        <dbReference type="ARBA" id="ARBA00022692"/>
    </source>
</evidence>
<keyword evidence="7 10" id="KW-0472">Membrane</keyword>
<keyword evidence="8 12" id="KW-0675">Receptor</keyword>
<keyword evidence="9 10" id="KW-0998">Cell outer membrane</keyword>
<dbReference type="Gene3D" id="2.170.130.10">
    <property type="entry name" value="TonB-dependent receptor, plug domain"/>
    <property type="match status" value="1"/>
</dbReference>
<evidence type="ECO:0000256" key="3">
    <source>
        <dbReference type="ARBA" id="ARBA00022452"/>
    </source>
</evidence>
<dbReference type="InterPro" id="IPR037066">
    <property type="entry name" value="Plug_dom_sf"/>
</dbReference>
<evidence type="ECO:0000256" key="10">
    <source>
        <dbReference type="PROSITE-ProRule" id="PRU01360"/>
    </source>
</evidence>